<dbReference type="OrthoDB" id="9790355at2"/>
<dbReference type="STRING" id="1592317.DPF_1666"/>
<dbReference type="Gene3D" id="3.10.580.10">
    <property type="entry name" value="CBS-domain"/>
    <property type="match status" value="1"/>
</dbReference>
<sequence length="149" mass="16072">MLTAKDIMTPQPLTVTPETDIAQAAAMLLQNDINGLPVIDQDGHLVGILCQSDLVSLQKKFPLPSVFTFLDGFLPLSSMSTMEKEIQKIFASTVADAMTPSPVTVKVETPVDEIAGLMVDRKFHSLPVMDGDKLVGMVGMKDILKTVVS</sequence>
<dbReference type="Proteomes" id="UP000095200">
    <property type="component" value="Unassembled WGS sequence"/>
</dbReference>
<dbReference type="InterPro" id="IPR000644">
    <property type="entry name" value="CBS_dom"/>
</dbReference>
<dbReference type="EMBL" id="BDFE01000016">
    <property type="protein sequence ID" value="GAU08947.1"/>
    <property type="molecule type" value="Genomic_DNA"/>
</dbReference>
<proteinExistence type="predicted"/>
<evidence type="ECO:0000256" key="2">
    <source>
        <dbReference type="PROSITE-ProRule" id="PRU00703"/>
    </source>
</evidence>
<evidence type="ECO:0000313" key="5">
    <source>
        <dbReference type="Proteomes" id="UP000095200"/>
    </source>
</evidence>
<feature type="domain" description="CBS" evidence="3">
    <location>
        <begin position="8"/>
        <end position="65"/>
    </location>
</feature>
<keyword evidence="5" id="KW-1185">Reference proteome</keyword>
<comment type="caution">
    <text evidence="4">The sequence shown here is derived from an EMBL/GenBank/DDBJ whole genome shotgun (WGS) entry which is preliminary data.</text>
</comment>
<dbReference type="InterPro" id="IPR046342">
    <property type="entry name" value="CBS_dom_sf"/>
</dbReference>
<evidence type="ECO:0000256" key="1">
    <source>
        <dbReference type="ARBA" id="ARBA00023122"/>
    </source>
</evidence>
<dbReference type="PANTHER" id="PTHR43080">
    <property type="entry name" value="CBS DOMAIN-CONTAINING PROTEIN CBSX3, MITOCHONDRIAL"/>
    <property type="match status" value="1"/>
</dbReference>
<dbReference type="PROSITE" id="PS51371">
    <property type="entry name" value="CBS"/>
    <property type="match status" value="2"/>
</dbReference>
<organism evidence="4 5">
    <name type="scientific">Desulfoplanes formicivorans</name>
    <dbReference type="NCBI Taxonomy" id="1592317"/>
    <lineage>
        <taxon>Bacteria</taxon>
        <taxon>Pseudomonadati</taxon>
        <taxon>Thermodesulfobacteriota</taxon>
        <taxon>Desulfovibrionia</taxon>
        <taxon>Desulfovibrionales</taxon>
        <taxon>Desulfoplanaceae</taxon>
        <taxon>Desulfoplanes</taxon>
    </lineage>
</organism>
<protein>
    <submittedName>
        <fullName evidence="4">Membrane protein</fullName>
    </submittedName>
</protein>
<keyword evidence="1 2" id="KW-0129">CBS domain</keyword>
<dbReference type="AlphaFoldDB" id="A0A194AFT7"/>
<dbReference type="RefSeq" id="WP_069858990.1">
    <property type="nucleotide sequence ID" value="NZ_BDFE01000016.1"/>
</dbReference>
<reference evidence="5" key="1">
    <citation type="submission" date="2016-06" db="EMBL/GenBank/DDBJ databases">
        <title>Draft genome sequence of Desulfoplanes formicivorans strain Pf12B.</title>
        <authorList>
            <person name="Watanabe M."/>
            <person name="Kojima H."/>
            <person name="Fukui M."/>
        </authorList>
    </citation>
    <scope>NUCLEOTIDE SEQUENCE [LARGE SCALE GENOMIC DNA]</scope>
    <source>
        <strain evidence="5">Pf12B</strain>
    </source>
</reference>
<dbReference type="SUPFAM" id="SSF54631">
    <property type="entry name" value="CBS-domain pair"/>
    <property type="match status" value="1"/>
</dbReference>
<gene>
    <name evidence="4" type="ORF">DPF_1666</name>
</gene>
<dbReference type="CDD" id="cd04586">
    <property type="entry name" value="CBS_pair_BON_assoc"/>
    <property type="match status" value="1"/>
</dbReference>
<feature type="domain" description="CBS" evidence="3">
    <location>
        <begin position="98"/>
        <end position="149"/>
    </location>
</feature>
<dbReference type="InterPro" id="IPR051257">
    <property type="entry name" value="Diverse_CBS-Domain"/>
</dbReference>
<evidence type="ECO:0000259" key="3">
    <source>
        <dbReference type="PROSITE" id="PS51371"/>
    </source>
</evidence>
<name>A0A194AFT7_9BACT</name>
<dbReference type="SMART" id="SM00116">
    <property type="entry name" value="CBS"/>
    <property type="match status" value="2"/>
</dbReference>
<evidence type="ECO:0000313" key="4">
    <source>
        <dbReference type="EMBL" id="GAU08947.1"/>
    </source>
</evidence>
<accession>A0A194AFT7</accession>
<dbReference type="Pfam" id="PF00571">
    <property type="entry name" value="CBS"/>
    <property type="match status" value="2"/>
</dbReference>
<dbReference type="PANTHER" id="PTHR43080:SF26">
    <property type="entry name" value="REGULATORY PROTEIN"/>
    <property type="match status" value="1"/>
</dbReference>